<evidence type="ECO:0000256" key="8">
    <source>
        <dbReference type="ARBA" id="ARBA00023277"/>
    </source>
</evidence>
<sequence length="315" mass="32745">MKTSLFVPLFAAAYVSAHGFLNQITINGKAFTGNVPSGKTNPSVIRQITTQDPIKGATNVAVTCGTGSTAGSLIADANPGDKVSFDWRTASLGTWPHNTGPMLTYMANCGQTTCDKFDISTAKWFKIDQVGRKSGSSDWAQVDLFNGQTVSVNLPKTLAPGNYLLRHEIIALHLATSKGGAEFYEGCSQLRVGGNQSGAPASSELVSLPGAYSDNDPGIFDPSVFDPSAKYVFPGPSVASFVTGTPTSGSGSSSGSGSGSGTPTSSTPAKPSSTKASSCKLKKRAASAAPDAEAIVRPRHVSRVMRRLAFENSMH</sequence>
<keyword evidence="14" id="KW-0732">Signal</keyword>
<dbReference type="Gene3D" id="2.70.50.70">
    <property type="match status" value="1"/>
</dbReference>
<dbReference type="Proteomes" id="UP000283269">
    <property type="component" value="Unassembled WGS sequence"/>
</dbReference>
<feature type="chain" id="PRO_5019026816" description="lytic cellulose monooxygenase (C4-dehydrogenating)" evidence="14">
    <location>
        <begin position="18"/>
        <end position="315"/>
    </location>
</feature>
<keyword evidence="4" id="KW-0560">Oxidoreductase</keyword>
<evidence type="ECO:0000256" key="5">
    <source>
        <dbReference type="ARBA" id="ARBA00023008"/>
    </source>
</evidence>
<evidence type="ECO:0000256" key="14">
    <source>
        <dbReference type="SAM" id="SignalP"/>
    </source>
</evidence>
<reference evidence="16 17" key="1">
    <citation type="journal article" date="2018" name="Evol. Lett.">
        <title>Horizontal gene cluster transfer increased hallucinogenic mushroom diversity.</title>
        <authorList>
            <person name="Reynolds H.T."/>
            <person name="Vijayakumar V."/>
            <person name="Gluck-Thaler E."/>
            <person name="Korotkin H.B."/>
            <person name="Matheny P.B."/>
            <person name="Slot J.C."/>
        </authorList>
    </citation>
    <scope>NUCLEOTIDE SEQUENCE [LARGE SCALE GENOMIC DNA]</scope>
    <source>
        <strain evidence="16 17">2631</strain>
    </source>
</reference>
<evidence type="ECO:0000256" key="1">
    <source>
        <dbReference type="ARBA" id="ARBA00001973"/>
    </source>
</evidence>
<evidence type="ECO:0000256" key="6">
    <source>
        <dbReference type="ARBA" id="ARBA00023033"/>
    </source>
</evidence>
<feature type="domain" description="Auxiliary Activity family 9 catalytic" evidence="15">
    <location>
        <begin position="18"/>
        <end position="221"/>
    </location>
</feature>
<keyword evidence="5" id="KW-0186">Copper</keyword>
<comment type="cofactor">
    <cofactor evidence="1">
        <name>Cu(2+)</name>
        <dbReference type="ChEBI" id="CHEBI:29036"/>
    </cofactor>
</comment>
<dbReference type="EC" id="1.14.99.56" evidence="12"/>
<comment type="catalytic activity">
    <reaction evidence="11">
        <text>[(1-&gt;4)-beta-D-glucosyl]n+m + reduced acceptor + O2 = 4-dehydro-beta-D-glucosyl-[(1-&gt;4)-beta-D-glucosyl]n-1 + [(1-&gt;4)-beta-D-glucosyl]m + acceptor + H2O.</text>
        <dbReference type="EC" id="1.14.99.56"/>
    </reaction>
</comment>
<dbReference type="Pfam" id="PF03443">
    <property type="entry name" value="AA9"/>
    <property type="match status" value="1"/>
</dbReference>
<accession>A0A409XIW0</accession>
<dbReference type="GO" id="GO:0004497">
    <property type="term" value="F:monooxygenase activity"/>
    <property type="evidence" value="ECO:0007669"/>
    <property type="project" value="UniProtKB-KW"/>
</dbReference>
<evidence type="ECO:0000256" key="12">
    <source>
        <dbReference type="ARBA" id="ARBA00047174"/>
    </source>
</evidence>
<gene>
    <name evidence="16" type="ORF">CVT25_005021</name>
</gene>
<evidence type="ECO:0000256" key="4">
    <source>
        <dbReference type="ARBA" id="ARBA00023002"/>
    </source>
</evidence>
<dbReference type="STRING" id="93625.A0A409XIW0"/>
<dbReference type="OrthoDB" id="4849160at2759"/>
<name>A0A409XIW0_PSICY</name>
<evidence type="ECO:0000256" key="10">
    <source>
        <dbReference type="ARBA" id="ARBA00044502"/>
    </source>
</evidence>
<evidence type="ECO:0000259" key="15">
    <source>
        <dbReference type="Pfam" id="PF03443"/>
    </source>
</evidence>
<evidence type="ECO:0000256" key="2">
    <source>
        <dbReference type="ARBA" id="ARBA00022723"/>
    </source>
</evidence>
<dbReference type="GO" id="GO:0046872">
    <property type="term" value="F:metal ion binding"/>
    <property type="evidence" value="ECO:0007669"/>
    <property type="project" value="UniProtKB-KW"/>
</dbReference>
<feature type="compositionally biased region" description="Low complexity" evidence="13">
    <location>
        <begin position="261"/>
        <end position="278"/>
    </location>
</feature>
<evidence type="ECO:0000313" key="17">
    <source>
        <dbReference type="Proteomes" id="UP000283269"/>
    </source>
</evidence>
<keyword evidence="17" id="KW-1185">Reference proteome</keyword>
<dbReference type="CDD" id="cd21175">
    <property type="entry name" value="LPMO_AA9"/>
    <property type="match status" value="1"/>
</dbReference>
<keyword evidence="8" id="KW-0119">Carbohydrate metabolism</keyword>
<dbReference type="EMBL" id="NHYD01001552">
    <property type="protein sequence ID" value="PPQ90713.1"/>
    <property type="molecule type" value="Genomic_DNA"/>
</dbReference>
<comment type="caution">
    <text evidence="16">The sequence shown here is derived from an EMBL/GenBank/DDBJ whole genome shotgun (WGS) entry which is preliminary data.</text>
</comment>
<keyword evidence="7" id="KW-1015">Disulfide bond</keyword>
<dbReference type="InterPro" id="IPR005103">
    <property type="entry name" value="AA9_LPMO"/>
</dbReference>
<evidence type="ECO:0000256" key="7">
    <source>
        <dbReference type="ARBA" id="ARBA00023157"/>
    </source>
</evidence>
<evidence type="ECO:0000256" key="13">
    <source>
        <dbReference type="SAM" id="MobiDB-lite"/>
    </source>
</evidence>
<feature type="signal peptide" evidence="14">
    <location>
        <begin position="1"/>
        <end position="17"/>
    </location>
</feature>
<dbReference type="GO" id="GO:0030245">
    <property type="term" value="P:cellulose catabolic process"/>
    <property type="evidence" value="ECO:0007669"/>
    <property type="project" value="UniProtKB-KW"/>
</dbReference>
<keyword evidence="2" id="KW-0479">Metal-binding</keyword>
<dbReference type="InParanoid" id="A0A409XIW0"/>
<dbReference type="AlphaFoldDB" id="A0A409XIW0"/>
<evidence type="ECO:0000256" key="3">
    <source>
        <dbReference type="ARBA" id="ARBA00023001"/>
    </source>
</evidence>
<comment type="similarity">
    <text evidence="10">Belongs to the polysaccharide monooxygenase AA9 family.</text>
</comment>
<dbReference type="PANTHER" id="PTHR33353">
    <property type="entry name" value="PUTATIVE (AFU_ORTHOLOGUE AFUA_1G12560)-RELATED"/>
    <property type="match status" value="1"/>
</dbReference>
<protein>
    <recommendedName>
        <fullName evidence="12">lytic cellulose monooxygenase (C4-dehydrogenating)</fullName>
        <ecNumber evidence="12">1.14.99.56</ecNumber>
    </recommendedName>
</protein>
<feature type="region of interest" description="Disordered" evidence="13">
    <location>
        <begin position="244"/>
        <end position="294"/>
    </location>
</feature>
<evidence type="ECO:0000256" key="11">
    <source>
        <dbReference type="ARBA" id="ARBA00045077"/>
    </source>
</evidence>
<keyword evidence="9" id="KW-0624">Polysaccharide degradation</keyword>
<organism evidence="16 17">
    <name type="scientific">Psilocybe cyanescens</name>
    <dbReference type="NCBI Taxonomy" id="93625"/>
    <lineage>
        <taxon>Eukaryota</taxon>
        <taxon>Fungi</taxon>
        <taxon>Dikarya</taxon>
        <taxon>Basidiomycota</taxon>
        <taxon>Agaricomycotina</taxon>
        <taxon>Agaricomycetes</taxon>
        <taxon>Agaricomycetidae</taxon>
        <taxon>Agaricales</taxon>
        <taxon>Agaricineae</taxon>
        <taxon>Strophariaceae</taxon>
        <taxon>Psilocybe</taxon>
    </lineage>
</organism>
<keyword evidence="3" id="KW-0136">Cellulose degradation</keyword>
<evidence type="ECO:0000256" key="9">
    <source>
        <dbReference type="ARBA" id="ARBA00023326"/>
    </source>
</evidence>
<proteinExistence type="inferred from homology"/>
<dbReference type="InterPro" id="IPR049892">
    <property type="entry name" value="AA9"/>
</dbReference>
<keyword evidence="6" id="KW-0503">Monooxygenase</keyword>
<dbReference type="PANTHER" id="PTHR33353:SF6">
    <property type="entry name" value="ENDOGLUCANASE IV"/>
    <property type="match status" value="1"/>
</dbReference>
<evidence type="ECO:0000313" key="16">
    <source>
        <dbReference type="EMBL" id="PPQ90713.1"/>
    </source>
</evidence>